<feature type="non-terminal residue" evidence="1">
    <location>
        <position position="145"/>
    </location>
</feature>
<dbReference type="OrthoDB" id="9390510at2759"/>
<name>A0A7L3NHK6_9AVES</name>
<comment type="caution">
    <text evidence="1">The sequence shown here is derived from an EMBL/GenBank/DDBJ whole genome shotgun (WGS) entry which is preliminary data.</text>
</comment>
<sequence>WSVHENSIKYLLPVFLQPPPGHSFSLELDTTGQLPGRHSSIHVLLDCTCWRKQLLGDALCALHPPNNNLTREQGSHLLRTLCTHSCLDVEKITCWVQLLLRSAWLLLPESHHCQLMVLPSSQTCKFQLTCTSQMHICTEMVFAVQ</sequence>
<proteinExistence type="predicted"/>
<evidence type="ECO:0000313" key="1">
    <source>
        <dbReference type="EMBL" id="NXU76981.1"/>
    </source>
</evidence>
<protein>
    <submittedName>
        <fullName evidence="1">IPIL1 protein</fullName>
    </submittedName>
</protein>
<organism evidence="1 2">
    <name type="scientific">Oreotrochilus melanogaster</name>
    <dbReference type="NCBI Taxonomy" id="689266"/>
    <lineage>
        <taxon>Eukaryota</taxon>
        <taxon>Metazoa</taxon>
        <taxon>Chordata</taxon>
        <taxon>Craniata</taxon>
        <taxon>Vertebrata</taxon>
        <taxon>Euteleostomi</taxon>
        <taxon>Archelosauria</taxon>
        <taxon>Archosauria</taxon>
        <taxon>Dinosauria</taxon>
        <taxon>Saurischia</taxon>
        <taxon>Theropoda</taxon>
        <taxon>Coelurosauria</taxon>
        <taxon>Aves</taxon>
        <taxon>Neognathae</taxon>
        <taxon>Neoaves</taxon>
        <taxon>Strisores</taxon>
        <taxon>Apodiformes</taxon>
        <taxon>Trochilidae</taxon>
        <taxon>Oreotrochilus</taxon>
    </lineage>
</organism>
<accession>A0A7L3NHK6</accession>
<dbReference type="AlphaFoldDB" id="A0A7L3NHK6"/>
<gene>
    <name evidence="1" type="primary">Itpripl1_1</name>
    <name evidence="1" type="ORF">OREMEL_R13466</name>
</gene>
<dbReference type="Proteomes" id="UP000579904">
    <property type="component" value="Unassembled WGS sequence"/>
</dbReference>
<evidence type="ECO:0000313" key="2">
    <source>
        <dbReference type="Proteomes" id="UP000579904"/>
    </source>
</evidence>
<keyword evidence="2" id="KW-1185">Reference proteome</keyword>
<feature type="non-terminal residue" evidence="1">
    <location>
        <position position="1"/>
    </location>
</feature>
<reference evidence="1 2" key="1">
    <citation type="submission" date="2019-09" db="EMBL/GenBank/DDBJ databases">
        <title>Bird 10,000 Genomes (B10K) Project - Family phase.</title>
        <authorList>
            <person name="Zhang G."/>
        </authorList>
    </citation>
    <scope>NUCLEOTIDE SEQUENCE [LARGE SCALE GENOMIC DNA]</scope>
    <source>
        <strain evidence="1">OUT-0002</strain>
    </source>
</reference>
<dbReference type="EMBL" id="VZUB01016554">
    <property type="protein sequence ID" value="NXU76981.1"/>
    <property type="molecule type" value="Genomic_DNA"/>
</dbReference>